<organism evidence="1 2">
    <name type="scientific">Aspergillus flavus (strain ATCC 200026 / FGSC A1120 / IAM 13836 / NRRL 3357 / JCM 12722 / SRRC 167)</name>
    <dbReference type="NCBI Taxonomy" id="332952"/>
    <lineage>
        <taxon>Eukaryota</taxon>
        <taxon>Fungi</taxon>
        <taxon>Dikarya</taxon>
        <taxon>Ascomycota</taxon>
        <taxon>Pezizomycotina</taxon>
        <taxon>Eurotiomycetes</taxon>
        <taxon>Eurotiomycetidae</taxon>
        <taxon>Eurotiales</taxon>
        <taxon>Aspergillaceae</taxon>
        <taxon>Aspergillus</taxon>
        <taxon>Aspergillus subgen. Circumdati</taxon>
    </lineage>
</organism>
<reference evidence="2" key="1">
    <citation type="journal article" date="2021" name="G3 (Bethesda)">
        <title>Chromosome assembled and annotated genome sequence of Aspergillus flavus NRRL 3357.</title>
        <authorList>
            <person name="Skerker J.M."/>
            <person name="Pianalto K.M."/>
            <person name="Mondo S.J."/>
            <person name="Yang K."/>
            <person name="Arkin A.P."/>
            <person name="Keller N.P."/>
            <person name="Grigoriev I.V."/>
            <person name="Louise Glass N.L."/>
        </authorList>
    </citation>
    <scope>NUCLEOTIDE SEQUENCE [LARGE SCALE GENOMIC DNA]</scope>
    <source>
        <strain evidence="2">ATCC 200026 / FGSC A1120 / IAM 13836 / NRRL 3357 / JCM 12722 / SRRC 167</strain>
    </source>
</reference>
<sequence>MEIHTMHTQSTWILRNSSQVYQIQFPITYERRPNESPLFRLTPYANQTHNHLYLIKATVGRRAIVELPKDIIDVE</sequence>
<dbReference type="AlphaFoldDB" id="A0A7U2QWV8"/>
<protein>
    <submittedName>
        <fullName evidence="1">Uncharacterized protein</fullName>
    </submittedName>
</protein>
<dbReference type="Proteomes" id="UP000596276">
    <property type="component" value="Chromosome 1"/>
</dbReference>
<evidence type="ECO:0000313" key="2">
    <source>
        <dbReference type="Proteomes" id="UP000596276"/>
    </source>
</evidence>
<dbReference type="VEuPathDB" id="FungiDB:F9C07_673"/>
<gene>
    <name evidence="1" type="ORF">F9C07_673</name>
</gene>
<keyword evidence="2" id="KW-1185">Reference proteome</keyword>
<evidence type="ECO:0000313" key="1">
    <source>
        <dbReference type="EMBL" id="QRD87689.1"/>
    </source>
</evidence>
<proteinExistence type="predicted"/>
<dbReference type="EMBL" id="CP044619">
    <property type="protein sequence ID" value="QRD87689.1"/>
    <property type="molecule type" value="Genomic_DNA"/>
</dbReference>
<accession>A0A7U2QWV8</accession>
<name>A0A7U2QWV8_ASPFN</name>